<dbReference type="RefSeq" id="WP_160366106.1">
    <property type="nucleotide sequence ID" value="NZ_JACEIB010000006.1"/>
</dbReference>
<proteinExistence type="predicted"/>
<accession>A0A838L591</accession>
<evidence type="ECO:0000313" key="2">
    <source>
        <dbReference type="Proteomes" id="UP000570166"/>
    </source>
</evidence>
<dbReference type="Proteomes" id="UP000570166">
    <property type="component" value="Unassembled WGS sequence"/>
</dbReference>
<dbReference type="AlphaFoldDB" id="A0A838L591"/>
<organism evidence="1 2">
    <name type="scientific">Sphingomonas chungangi</name>
    <dbReference type="NCBI Taxonomy" id="2683589"/>
    <lineage>
        <taxon>Bacteria</taxon>
        <taxon>Pseudomonadati</taxon>
        <taxon>Pseudomonadota</taxon>
        <taxon>Alphaproteobacteria</taxon>
        <taxon>Sphingomonadales</taxon>
        <taxon>Sphingomonadaceae</taxon>
        <taxon>Sphingomonas</taxon>
    </lineage>
</organism>
<dbReference type="InterPro" id="IPR007251">
    <property type="entry name" value="Iron_permease_Fet4"/>
</dbReference>
<gene>
    <name evidence="1" type="ORF">HZF05_11160</name>
</gene>
<evidence type="ECO:0000313" key="1">
    <source>
        <dbReference type="EMBL" id="MBA2934653.1"/>
    </source>
</evidence>
<dbReference type="EMBL" id="JACEIB010000006">
    <property type="protein sequence ID" value="MBA2934653.1"/>
    <property type="molecule type" value="Genomic_DNA"/>
</dbReference>
<dbReference type="GO" id="GO:0055085">
    <property type="term" value="P:transmembrane transport"/>
    <property type="evidence" value="ECO:0007669"/>
    <property type="project" value="InterPro"/>
</dbReference>
<dbReference type="Pfam" id="PF04120">
    <property type="entry name" value="Iron_permease"/>
    <property type="match status" value="1"/>
</dbReference>
<protein>
    <submittedName>
        <fullName evidence="1">Low affinity iron permease family protein</fullName>
    </submittedName>
</protein>
<keyword evidence="2" id="KW-1185">Reference proteome</keyword>
<reference evidence="1 2" key="1">
    <citation type="submission" date="2020-07" db="EMBL/GenBank/DDBJ databases">
        <authorList>
            <person name="Sun Q."/>
        </authorList>
    </citation>
    <scope>NUCLEOTIDE SEQUENCE [LARGE SCALE GENOMIC DNA]</scope>
    <source>
        <strain evidence="1 2">CGMCC 1.13654</strain>
    </source>
</reference>
<comment type="caution">
    <text evidence="1">The sequence shown here is derived from an EMBL/GenBank/DDBJ whole genome shotgun (WGS) entry which is preliminary data.</text>
</comment>
<name>A0A838L591_9SPHN</name>
<sequence>MIKPVYRATRHVSNLIADAAGHPAAQLGVLILCVAWWALGGSETALASGVSIGSFVLTQMVLNQQRRRELALQLKIDELILSKRGARDEVAGIESKTEAEIEEIRAGRDPSD</sequence>